<feature type="region of interest" description="Disordered" evidence="1">
    <location>
        <begin position="22"/>
        <end position="120"/>
    </location>
</feature>
<gene>
    <name evidence="2" type="ORF">AVDCRST_MAG05-1032</name>
</gene>
<accession>A0A6J4RMH8</accession>
<name>A0A6J4RMH8_9ACTN</name>
<feature type="non-terminal residue" evidence="2">
    <location>
        <position position="120"/>
    </location>
</feature>
<organism evidence="2">
    <name type="scientific">uncultured Rubrobacteraceae bacterium</name>
    <dbReference type="NCBI Taxonomy" id="349277"/>
    <lineage>
        <taxon>Bacteria</taxon>
        <taxon>Bacillati</taxon>
        <taxon>Actinomycetota</taxon>
        <taxon>Rubrobacteria</taxon>
        <taxon>Rubrobacterales</taxon>
        <taxon>Rubrobacteraceae</taxon>
        <taxon>environmental samples</taxon>
    </lineage>
</organism>
<protein>
    <submittedName>
        <fullName evidence="2">Uncharacterized protein</fullName>
    </submittedName>
</protein>
<feature type="non-terminal residue" evidence="2">
    <location>
        <position position="1"/>
    </location>
</feature>
<sequence length="120" mass="13085">HPRRGCDRARGLAAREGRRWRVDGGLRSPGRRRLRPRHRGVLLATGNGRRSSGLHSGREHRGGGAYVHPGFARQRPHYLGPAGEPRRVRGGQPAHASPLSGEQEGLGATSLHARHPEAEL</sequence>
<evidence type="ECO:0000313" key="2">
    <source>
        <dbReference type="EMBL" id="CAA9477212.1"/>
    </source>
</evidence>
<feature type="compositionally biased region" description="Basic residues" evidence="1">
    <location>
        <begin position="29"/>
        <end position="40"/>
    </location>
</feature>
<proteinExistence type="predicted"/>
<evidence type="ECO:0000256" key="1">
    <source>
        <dbReference type="SAM" id="MobiDB-lite"/>
    </source>
</evidence>
<reference evidence="2" key="1">
    <citation type="submission" date="2020-02" db="EMBL/GenBank/DDBJ databases">
        <authorList>
            <person name="Meier V. D."/>
        </authorList>
    </citation>
    <scope>NUCLEOTIDE SEQUENCE</scope>
    <source>
        <strain evidence="2">AVDCRST_MAG05</strain>
    </source>
</reference>
<dbReference type="EMBL" id="CADCVM010000114">
    <property type="protein sequence ID" value="CAA9477212.1"/>
    <property type="molecule type" value="Genomic_DNA"/>
</dbReference>
<dbReference type="AlphaFoldDB" id="A0A6J4RMH8"/>